<dbReference type="InterPro" id="IPR004358">
    <property type="entry name" value="Sig_transdc_His_kin-like_C"/>
</dbReference>
<dbReference type="SUPFAM" id="SSF47384">
    <property type="entry name" value="Homodimeric domain of signal transducing histidine kinase"/>
    <property type="match status" value="1"/>
</dbReference>
<dbReference type="InterPro" id="IPR050428">
    <property type="entry name" value="TCS_sensor_his_kinase"/>
</dbReference>
<reference evidence="14 15" key="1">
    <citation type="submission" date="2016-11" db="EMBL/GenBank/DDBJ databases">
        <authorList>
            <person name="Jaros S."/>
            <person name="Januszkiewicz K."/>
            <person name="Wedrychowicz H."/>
        </authorList>
    </citation>
    <scope>NUCLEOTIDE SEQUENCE [LARGE SCALE GENOMIC DNA]</scope>
    <source>
        <strain evidence="14 15">CGMCC 1.10190</strain>
    </source>
</reference>
<keyword evidence="15" id="KW-1185">Reference proteome</keyword>
<dbReference type="STRING" id="658167.SAMN04488135_10328"/>
<dbReference type="Pfam" id="PF02518">
    <property type="entry name" value="HATPase_c"/>
    <property type="match status" value="1"/>
</dbReference>
<dbReference type="InterPro" id="IPR036890">
    <property type="entry name" value="HATPase_C_sf"/>
</dbReference>
<dbReference type="RefSeq" id="WP_073102231.1">
    <property type="nucleotide sequence ID" value="NZ_FQXE01000003.1"/>
</dbReference>
<evidence type="ECO:0000256" key="10">
    <source>
        <dbReference type="ARBA" id="ARBA00023136"/>
    </source>
</evidence>
<dbReference type="InterPro" id="IPR003661">
    <property type="entry name" value="HisK_dim/P_dom"/>
</dbReference>
<dbReference type="PANTHER" id="PTHR45436">
    <property type="entry name" value="SENSOR HISTIDINE KINASE YKOH"/>
    <property type="match status" value="1"/>
</dbReference>
<keyword evidence="9" id="KW-0902">Two-component regulatory system</keyword>
<gene>
    <name evidence="14" type="ORF">SAMN04488135_10328</name>
</gene>
<dbReference type="PROSITE" id="PS50109">
    <property type="entry name" value="HIS_KIN"/>
    <property type="match status" value="1"/>
</dbReference>
<keyword evidence="5" id="KW-0808">Transferase</keyword>
<feature type="domain" description="HAMP" evidence="13">
    <location>
        <begin position="175"/>
        <end position="225"/>
    </location>
</feature>
<feature type="domain" description="Histidine kinase" evidence="12">
    <location>
        <begin position="233"/>
        <end position="452"/>
    </location>
</feature>
<dbReference type="InterPro" id="IPR003660">
    <property type="entry name" value="HAMP_dom"/>
</dbReference>
<dbReference type="EMBL" id="FQXE01000003">
    <property type="protein sequence ID" value="SHH35573.1"/>
    <property type="molecule type" value="Genomic_DNA"/>
</dbReference>
<dbReference type="InterPro" id="IPR036097">
    <property type="entry name" value="HisK_dim/P_sf"/>
</dbReference>
<organism evidence="14 15">
    <name type="scientific">Pollutimonas bauzanensis</name>
    <dbReference type="NCBI Taxonomy" id="658167"/>
    <lineage>
        <taxon>Bacteria</taxon>
        <taxon>Pseudomonadati</taxon>
        <taxon>Pseudomonadota</taxon>
        <taxon>Betaproteobacteria</taxon>
        <taxon>Burkholderiales</taxon>
        <taxon>Alcaligenaceae</taxon>
        <taxon>Pollutimonas</taxon>
    </lineage>
</organism>
<dbReference type="Gene3D" id="3.30.565.10">
    <property type="entry name" value="Histidine kinase-like ATPase, C-terminal domain"/>
    <property type="match status" value="1"/>
</dbReference>
<evidence type="ECO:0000259" key="13">
    <source>
        <dbReference type="PROSITE" id="PS50885"/>
    </source>
</evidence>
<keyword evidence="7 14" id="KW-0418">Kinase</keyword>
<dbReference type="InterPro" id="IPR005467">
    <property type="entry name" value="His_kinase_dom"/>
</dbReference>
<evidence type="ECO:0000256" key="4">
    <source>
        <dbReference type="ARBA" id="ARBA00022553"/>
    </source>
</evidence>
<feature type="transmembrane region" description="Helical" evidence="11">
    <location>
        <begin position="23"/>
        <end position="46"/>
    </location>
</feature>
<dbReference type="PRINTS" id="PR00344">
    <property type="entry name" value="BCTRLSENSOR"/>
</dbReference>
<sequence>MNQSGHIPPGPSVRGRRSLTERVTWALTGLVAVFAILLCTVAYLTFDHMEDELVNSILATEATDLLAGIEEGRDFVGTNHETDLGPLMQSWLITNDQERRSLPAALQTLPRGMHLLEPDGMTWHVLVAESVRGPLYILYDATGNERRVVAFGLIVLALGMLSVAAAYALARWLAKLAVGPMVDLADRLSSWAPGAPDLQVRRDDEAGRLIEAFNRVQAKVEESMAFEREFASNLSHEIRTALAALRTDAEMLSLQAQLPDGAKRRVDRMQLHVDAIQTSIAAAENLAHRSEMSVKEVGLRQCLDEAWMGVEMEAQRRGLSLVNNVPGEVVAVLDPYALLMVARNLIRNAIEHAAPATLTVALRGANAISFRDNGPGIPAEVLPLIFQRYYSAGRRDTGSDAPDARQEDRRRGLGLAIAKQICDHHGWGLAVESDRRGPDRGAEFILSLGSIEAKPTPGREI</sequence>
<dbReference type="CDD" id="cd00075">
    <property type="entry name" value="HATPase"/>
    <property type="match status" value="1"/>
</dbReference>
<dbReference type="PROSITE" id="PS50885">
    <property type="entry name" value="HAMP"/>
    <property type="match status" value="1"/>
</dbReference>
<evidence type="ECO:0000313" key="14">
    <source>
        <dbReference type="EMBL" id="SHH35573.1"/>
    </source>
</evidence>
<evidence type="ECO:0000256" key="5">
    <source>
        <dbReference type="ARBA" id="ARBA00022679"/>
    </source>
</evidence>
<evidence type="ECO:0000259" key="12">
    <source>
        <dbReference type="PROSITE" id="PS50109"/>
    </source>
</evidence>
<evidence type="ECO:0000256" key="1">
    <source>
        <dbReference type="ARBA" id="ARBA00000085"/>
    </source>
</evidence>
<evidence type="ECO:0000256" key="11">
    <source>
        <dbReference type="SAM" id="Phobius"/>
    </source>
</evidence>
<proteinExistence type="predicted"/>
<keyword evidence="6 11" id="KW-0812">Transmembrane</keyword>
<dbReference type="PANTHER" id="PTHR45436:SF16">
    <property type="entry name" value="HISTIDINE KINASE"/>
    <property type="match status" value="1"/>
</dbReference>
<dbReference type="Proteomes" id="UP000184226">
    <property type="component" value="Unassembled WGS sequence"/>
</dbReference>
<dbReference type="GO" id="GO:0005886">
    <property type="term" value="C:plasma membrane"/>
    <property type="evidence" value="ECO:0007669"/>
    <property type="project" value="TreeGrafter"/>
</dbReference>
<dbReference type="Gene3D" id="1.10.287.130">
    <property type="match status" value="1"/>
</dbReference>
<evidence type="ECO:0000256" key="6">
    <source>
        <dbReference type="ARBA" id="ARBA00022692"/>
    </source>
</evidence>
<name>A0A1M5SCE8_9BURK</name>
<evidence type="ECO:0000256" key="8">
    <source>
        <dbReference type="ARBA" id="ARBA00022989"/>
    </source>
</evidence>
<dbReference type="OrthoDB" id="9121563at2"/>
<dbReference type="AlphaFoldDB" id="A0A1M5SCE8"/>
<dbReference type="SUPFAM" id="SSF55874">
    <property type="entry name" value="ATPase domain of HSP90 chaperone/DNA topoisomerase II/histidine kinase"/>
    <property type="match status" value="1"/>
</dbReference>
<dbReference type="EC" id="2.7.13.3" evidence="3"/>
<feature type="transmembrane region" description="Helical" evidence="11">
    <location>
        <begin position="148"/>
        <end position="170"/>
    </location>
</feature>
<evidence type="ECO:0000313" key="15">
    <source>
        <dbReference type="Proteomes" id="UP000184226"/>
    </source>
</evidence>
<evidence type="ECO:0000256" key="7">
    <source>
        <dbReference type="ARBA" id="ARBA00022777"/>
    </source>
</evidence>
<keyword evidence="4" id="KW-0597">Phosphoprotein</keyword>
<dbReference type="GO" id="GO:0000155">
    <property type="term" value="F:phosphorelay sensor kinase activity"/>
    <property type="evidence" value="ECO:0007669"/>
    <property type="project" value="InterPro"/>
</dbReference>
<keyword evidence="10 11" id="KW-0472">Membrane</keyword>
<dbReference type="InterPro" id="IPR003594">
    <property type="entry name" value="HATPase_dom"/>
</dbReference>
<evidence type="ECO:0000256" key="3">
    <source>
        <dbReference type="ARBA" id="ARBA00012438"/>
    </source>
</evidence>
<dbReference type="Gene3D" id="6.10.340.10">
    <property type="match status" value="1"/>
</dbReference>
<dbReference type="Pfam" id="PF00512">
    <property type="entry name" value="HisKA"/>
    <property type="match status" value="1"/>
</dbReference>
<comment type="subcellular location">
    <subcellularLocation>
        <location evidence="2">Membrane</location>
    </subcellularLocation>
</comment>
<protein>
    <recommendedName>
        <fullName evidence="3">histidine kinase</fullName>
        <ecNumber evidence="3">2.7.13.3</ecNumber>
    </recommendedName>
</protein>
<evidence type="ECO:0000256" key="9">
    <source>
        <dbReference type="ARBA" id="ARBA00023012"/>
    </source>
</evidence>
<evidence type="ECO:0000256" key="2">
    <source>
        <dbReference type="ARBA" id="ARBA00004370"/>
    </source>
</evidence>
<dbReference type="CDD" id="cd00082">
    <property type="entry name" value="HisKA"/>
    <property type="match status" value="1"/>
</dbReference>
<accession>A0A1M5SCE8</accession>
<dbReference type="SMART" id="SM00387">
    <property type="entry name" value="HATPase_c"/>
    <property type="match status" value="1"/>
</dbReference>
<keyword evidence="8 11" id="KW-1133">Transmembrane helix</keyword>
<comment type="catalytic activity">
    <reaction evidence="1">
        <text>ATP + protein L-histidine = ADP + protein N-phospho-L-histidine.</text>
        <dbReference type="EC" id="2.7.13.3"/>
    </reaction>
</comment>